<evidence type="ECO:0000313" key="3">
    <source>
        <dbReference type="Proteomes" id="UP001157006"/>
    </source>
</evidence>
<reference evidence="2 3" key="1">
    <citation type="submission" date="2023-01" db="EMBL/GenBank/DDBJ databases">
        <authorList>
            <person name="Kreplak J."/>
        </authorList>
    </citation>
    <scope>NUCLEOTIDE SEQUENCE [LARGE SCALE GENOMIC DNA]</scope>
</reference>
<evidence type="ECO:0000256" key="1">
    <source>
        <dbReference type="SAM" id="MobiDB-lite"/>
    </source>
</evidence>
<sequence>MGGGWYYDFKHTHIDQFSPPYFYSREWSKGNLLTNIRKEKQTHANYNEAATVCMMLFNLDPSLRTKEDIIEFIQKNKDTIGAAQQEVEQPKAHAHQEVEQPKDDL</sequence>
<feature type="region of interest" description="Disordered" evidence="1">
    <location>
        <begin position="85"/>
        <end position="105"/>
    </location>
</feature>
<keyword evidence="3" id="KW-1185">Reference proteome</keyword>
<accession>A0AAV1BC24</accession>
<name>A0AAV1BC24_VICFA</name>
<gene>
    <name evidence="2" type="ORF">VFH_VI185560</name>
</gene>
<evidence type="ECO:0000313" key="2">
    <source>
        <dbReference type="EMBL" id="CAI8619732.1"/>
    </source>
</evidence>
<dbReference type="AlphaFoldDB" id="A0AAV1BC24"/>
<proteinExistence type="predicted"/>
<dbReference type="EMBL" id="OX451741">
    <property type="protein sequence ID" value="CAI8619732.1"/>
    <property type="molecule type" value="Genomic_DNA"/>
</dbReference>
<dbReference type="Proteomes" id="UP001157006">
    <property type="component" value="Chromosome 6"/>
</dbReference>
<organism evidence="2 3">
    <name type="scientific">Vicia faba</name>
    <name type="common">Broad bean</name>
    <name type="synonym">Faba vulgaris</name>
    <dbReference type="NCBI Taxonomy" id="3906"/>
    <lineage>
        <taxon>Eukaryota</taxon>
        <taxon>Viridiplantae</taxon>
        <taxon>Streptophyta</taxon>
        <taxon>Embryophyta</taxon>
        <taxon>Tracheophyta</taxon>
        <taxon>Spermatophyta</taxon>
        <taxon>Magnoliopsida</taxon>
        <taxon>eudicotyledons</taxon>
        <taxon>Gunneridae</taxon>
        <taxon>Pentapetalae</taxon>
        <taxon>rosids</taxon>
        <taxon>fabids</taxon>
        <taxon>Fabales</taxon>
        <taxon>Fabaceae</taxon>
        <taxon>Papilionoideae</taxon>
        <taxon>50 kb inversion clade</taxon>
        <taxon>NPAAA clade</taxon>
        <taxon>Hologalegina</taxon>
        <taxon>IRL clade</taxon>
        <taxon>Fabeae</taxon>
        <taxon>Vicia</taxon>
    </lineage>
</organism>
<feature type="compositionally biased region" description="Basic and acidic residues" evidence="1">
    <location>
        <begin position="88"/>
        <end position="105"/>
    </location>
</feature>
<protein>
    <submittedName>
        <fullName evidence="2">Uncharacterized protein</fullName>
    </submittedName>
</protein>